<name>A0ABT7MLR5_9BACL</name>
<comment type="caution">
    <text evidence="1">The sequence shown here is derived from an EMBL/GenBank/DDBJ whole genome shotgun (WGS) entry which is preliminary data.</text>
</comment>
<reference evidence="1 2" key="1">
    <citation type="submission" date="2023-06" db="EMBL/GenBank/DDBJ databases">
        <title>Influencing factors and mechanism of Cr(VI) reduction by facultative anaerobic Exiguobacterium sp. PY14.</title>
        <authorList>
            <person name="Zou L."/>
        </authorList>
    </citation>
    <scope>NUCLEOTIDE SEQUENCE [LARGE SCALE GENOMIC DNA]</scope>
    <source>
        <strain evidence="1 2">PY14</strain>
    </source>
</reference>
<gene>
    <name evidence="1" type="ORF">QR695_04175</name>
</gene>
<organism evidence="1 2">
    <name type="scientific">Exiguobacterium mexicanum</name>
    <dbReference type="NCBI Taxonomy" id="340146"/>
    <lineage>
        <taxon>Bacteria</taxon>
        <taxon>Bacillati</taxon>
        <taxon>Bacillota</taxon>
        <taxon>Bacilli</taxon>
        <taxon>Bacillales</taxon>
        <taxon>Bacillales Family XII. Incertae Sedis</taxon>
        <taxon>Exiguobacterium</taxon>
    </lineage>
</organism>
<dbReference type="RefSeq" id="WP_214720028.1">
    <property type="nucleotide sequence ID" value="NZ_CP183077.1"/>
</dbReference>
<sequence length="418" mass="46866">MKKRALMALSLLWLTAGCSEDVDVVRYGHIEEHWQAERVTMNSQEPVVDAEAILNQCEDGEPLSELNGETFSVLGMAYATRAPLMNDDYYGYSFNEVTYVEGDTIYALCKSDRMDGMEGYRAVELAERPAYLKDEVGTEMSALPTVYIATENERAALHKPDAFYDNEQDIEPYPVTLMRISPGFSGTVEIGIEEGGYFTPSFHFLPNLRPSDVFIALGRDKATNMPHLLQSYGGDKARYSSSILQDADLLNGADSLTFRRIHNGGTMEPMTAYPLYDVTIDVDGQNVTKTVSMRYRTSPLLTDSADQDEIAVAYLHQYPYHREVPLPYPDAVNVSGKAYDRLVEAVETARPSTKSGEMNDYKYLTLLRGNLGQQFEVSYQQRSKKVDVYVKDVKTGKVFKLSSAGAVTFQQLFPQAFE</sequence>
<dbReference type="Proteomes" id="UP001230807">
    <property type="component" value="Unassembled WGS sequence"/>
</dbReference>
<dbReference type="PROSITE" id="PS51257">
    <property type="entry name" value="PROKAR_LIPOPROTEIN"/>
    <property type="match status" value="1"/>
</dbReference>
<accession>A0ABT7MLR5</accession>
<evidence type="ECO:0000313" key="1">
    <source>
        <dbReference type="EMBL" id="MDL5376203.1"/>
    </source>
</evidence>
<protein>
    <recommendedName>
        <fullName evidence="3">Lipoprotein</fullName>
    </recommendedName>
</protein>
<keyword evidence="2" id="KW-1185">Reference proteome</keyword>
<evidence type="ECO:0008006" key="3">
    <source>
        <dbReference type="Google" id="ProtNLM"/>
    </source>
</evidence>
<evidence type="ECO:0000313" key="2">
    <source>
        <dbReference type="Proteomes" id="UP001230807"/>
    </source>
</evidence>
<proteinExistence type="predicted"/>
<dbReference type="EMBL" id="JASWER010000001">
    <property type="protein sequence ID" value="MDL5376203.1"/>
    <property type="molecule type" value="Genomic_DNA"/>
</dbReference>